<comment type="similarity">
    <text evidence="1 2">Belongs to the RNase T2 family.</text>
</comment>
<dbReference type="Ensembl" id="ENSAOCT00000019373.2">
    <property type="protein sequence ID" value="ENSAOCP00000027366.2"/>
    <property type="gene ID" value="ENSAOCG00000016221.2"/>
</dbReference>
<dbReference type="GO" id="GO:0033897">
    <property type="term" value="F:ribonuclease T2 activity"/>
    <property type="evidence" value="ECO:0007669"/>
    <property type="project" value="InterPro"/>
</dbReference>
<reference evidence="3" key="3">
    <citation type="submission" date="2025-09" db="UniProtKB">
        <authorList>
            <consortium name="Ensembl"/>
        </authorList>
    </citation>
    <scope>IDENTIFICATION</scope>
</reference>
<dbReference type="SUPFAM" id="SSF55895">
    <property type="entry name" value="Ribonuclease Rh-like"/>
    <property type="match status" value="1"/>
</dbReference>
<dbReference type="OMA" id="FYYFPIN"/>
<keyword evidence="4" id="KW-1185">Reference proteome</keyword>
<dbReference type="STRING" id="80972.ENSAOCP00000027366"/>
<evidence type="ECO:0000256" key="2">
    <source>
        <dbReference type="RuleBase" id="RU004328"/>
    </source>
</evidence>
<dbReference type="Proteomes" id="UP001501940">
    <property type="component" value="Chromosome 7"/>
</dbReference>
<proteinExistence type="inferred from homology"/>
<dbReference type="GeneTree" id="ENSGT00940000178011"/>
<dbReference type="InterPro" id="IPR036430">
    <property type="entry name" value="RNase_T2-like_sf"/>
</dbReference>
<dbReference type="Gene3D" id="3.90.730.10">
    <property type="entry name" value="Ribonuclease T2-like"/>
    <property type="match status" value="1"/>
</dbReference>
<evidence type="ECO:0000256" key="1">
    <source>
        <dbReference type="ARBA" id="ARBA00007469"/>
    </source>
</evidence>
<reference evidence="3 4" key="1">
    <citation type="submission" date="2022-01" db="EMBL/GenBank/DDBJ databases">
        <title>A chromosome-scale genome assembly of the false clownfish, Amphiprion ocellaris.</title>
        <authorList>
            <person name="Ryu T."/>
        </authorList>
    </citation>
    <scope>NUCLEOTIDE SEQUENCE [LARGE SCALE GENOMIC DNA]</scope>
</reference>
<dbReference type="Pfam" id="PF00445">
    <property type="entry name" value="Ribonuclease_T2"/>
    <property type="match status" value="1"/>
</dbReference>
<protein>
    <submittedName>
        <fullName evidence="3">Uncharacterized protein</fullName>
    </submittedName>
</protein>
<dbReference type="AlphaFoldDB" id="A0A3Q1D8U8"/>
<reference evidence="3" key="2">
    <citation type="submission" date="2025-08" db="UniProtKB">
        <authorList>
            <consortium name="Ensembl"/>
        </authorList>
    </citation>
    <scope>IDENTIFICATION</scope>
</reference>
<name>A0A3Q1D8U8_AMPOC</name>
<accession>A0A3Q1D8U8</accession>
<organism evidence="3 4">
    <name type="scientific">Amphiprion ocellaris</name>
    <name type="common">Clown anemonefish</name>
    <dbReference type="NCBI Taxonomy" id="80972"/>
    <lineage>
        <taxon>Eukaryota</taxon>
        <taxon>Metazoa</taxon>
        <taxon>Chordata</taxon>
        <taxon>Craniata</taxon>
        <taxon>Vertebrata</taxon>
        <taxon>Euteleostomi</taxon>
        <taxon>Actinopterygii</taxon>
        <taxon>Neopterygii</taxon>
        <taxon>Teleostei</taxon>
        <taxon>Neoteleostei</taxon>
        <taxon>Acanthomorphata</taxon>
        <taxon>Ovalentaria</taxon>
        <taxon>Pomacentridae</taxon>
        <taxon>Amphiprion</taxon>
    </lineage>
</organism>
<sequence length="159" mass="18337">RGCCDCWPMFHSDVQELEAELTEHWPSLLKTKSSFQFWREEWRKHGACAACVEGFNSPLRYFQTCLKLRHQFDIHWLLDDAGITPSCDRPYKDQEVWFQVKIGLSRNLTIGCEHHGNAKGDFAAGSNPVSYPSPGHPCRSGIPFYYLPINHQQPLRPCD</sequence>
<evidence type="ECO:0000313" key="4">
    <source>
        <dbReference type="Proteomes" id="UP001501940"/>
    </source>
</evidence>
<dbReference type="GO" id="GO:0003723">
    <property type="term" value="F:RNA binding"/>
    <property type="evidence" value="ECO:0007669"/>
    <property type="project" value="InterPro"/>
</dbReference>
<dbReference type="GO" id="GO:0006401">
    <property type="term" value="P:RNA catabolic process"/>
    <property type="evidence" value="ECO:0007669"/>
    <property type="project" value="TreeGrafter"/>
</dbReference>
<evidence type="ECO:0000313" key="3">
    <source>
        <dbReference type="Ensembl" id="ENSAOCP00000027366.2"/>
    </source>
</evidence>
<dbReference type="GO" id="GO:0005576">
    <property type="term" value="C:extracellular region"/>
    <property type="evidence" value="ECO:0007669"/>
    <property type="project" value="TreeGrafter"/>
</dbReference>
<dbReference type="PANTHER" id="PTHR11240">
    <property type="entry name" value="RIBONUCLEASE T2"/>
    <property type="match status" value="1"/>
</dbReference>
<dbReference type="InterPro" id="IPR001568">
    <property type="entry name" value="RNase_T2-like"/>
</dbReference>
<dbReference type="PANTHER" id="PTHR11240:SF85">
    <property type="entry name" value="RIBONUCLEASE T2"/>
    <property type="match status" value="1"/>
</dbReference>